<dbReference type="Proteomes" id="UP000002038">
    <property type="component" value="Unassembled WGS sequence"/>
</dbReference>
<feature type="domain" description="Stc1" evidence="2">
    <location>
        <begin position="26"/>
        <end position="110"/>
    </location>
</feature>
<gene>
    <name evidence="3" type="ORF">BDBG_03309</name>
</gene>
<feature type="region of interest" description="Disordered" evidence="1">
    <location>
        <begin position="164"/>
        <end position="183"/>
    </location>
</feature>
<keyword evidence="4" id="KW-1185">Reference proteome</keyword>
<dbReference type="RefSeq" id="XP_031577657.1">
    <property type="nucleotide sequence ID" value="XM_031721188.1"/>
</dbReference>
<dbReference type="InterPro" id="IPR024630">
    <property type="entry name" value="Stc1"/>
</dbReference>
<accession>A0A179UGR1</accession>
<proteinExistence type="predicted"/>
<dbReference type="GeneID" id="8505701"/>
<dbReference type="OrthoDB" id="3514033at2759"/>
<evidence type="ECO:0000313" key="4">
    <source>
        <dbReference type="Proteomes" id="UP000002038"/>
    </source>
</evidence>
<evidence type="ECO:0000259" key="2">
    <source>
        <dbReference type="Pfam" id="PF12898"/>
    </source>
</evidence>
<evidence type="ECO:0000313" key="3">
    <source>
        <dbReference type="EMBL" id="OAT07225.1"/>
    </source>
</evidence>
<sequence length="309" mass="33786">MAPKGGFDYVTYNRRLASVKVPDKIKCKVCKKIRGQSAFSKRQLEELCKGMLKTGCNGITGQNYAGCMTCISGQVFELTCSFCGKTMALEYFSKNQRHDPDNARCKNCVQEHLERDPVSEDLRETIEDGTSTIFSQSQRGDFSIPSSNGHCIAQNPYWQEGSVAQSSNLENPNDFDSDEDAFSVDGGTGGGGVWLEQPRRRPLTETSYEGAGTRFTAFDPQGNPHVRIVDAPSVAPTMHSRLEGVVVASRAGSNPATARVRGSRGGFAKVPGARFPKSEAPTMRCPQPIAATIESDDDDEEDEDLQNYM</sequence>
<feature type="compositionally biased region" description="Acidic residues" evidence="1">
    <location>
        <begin position="173"/>
        <end position="182"/>
    </location>
</feature>
<evidence type="ECO:0000256" key="1">
    <source>
        <dbReference type="SAM" id="MobiDB-lite"/>
    </source>
</evidence>
<dbReference type="KEGG" id="bgh:BDBG_03309"/>
<feature type="compositionally biased region" description="Acidic residues" evidence="1">
    <location>
        <begin position="294"/>
        <end position="309"/>
    </location>
</feature>
<organism evidence="3 4">
    <name type="scientific">Blastomyces gilchristii (strain SLH14081)</name>
    <name type="common">Blastomyces dermatitidis</name>
    <dbReference type="NCBI Taxonomy" id="559298"/>
    <lineage>
        <taxon>Eukaryota</taxon>
        <taxon>Fungi</taxon>
        <taxon>Dikarya</taxon>
        <taxon>Ascomycota</taxon>
        <taxon>Pezizomycotina</taxon>
        <taxon>Eurotiomycetes</taxon>
        <taxon>Eurotiomycetidae</taxon>
        <taxon>Onygenales</taxon>
        <taxon>Ajellomycetaceae</taxon>
        <taxon>Blastomyces</taxon>
    </lineage>
</organism>
<dbReference type="EMBL" id="GG657452">
    <property type="protein sequence ID" value="OAT07225.1"/>
    <property type="molecule type" value="Genomic_DNA"/>
</dbReference>
<reference evidence="4" key="1">
    <citation type="journal article" date="2015" name="PLoS Genet.">
        <title>The dynamic genome and transcriptome of the human fungal pathogen Blastomyces and close relative Emmonsia.</title>
        <authorList>
            <person name="Munoz J.F."/>
            <person name="Gauthier G.M."/>
            <person name="Desjardins C.A."/>
            <person name="Gallo J.E."/>
            <person name="Holder J."/>
            <person name="Sullivan T.D."/>
            <person name="Marty A.J."/>
            <person name="Carmen J.C."/>
            <person name="Chen Z."/>
            <person name="Ding L."/>
            <person name="Gujja S."/>
            <person name="Magrini V."/>
            <person name="Misas E."/>
            <person name="Mitreva M."/>
            <person name="Priest M."/>
            <person name="Saif S."/>
            <person name="Whiston E.A."/>
            <person name="Young S."/>
            <person name="Zeng Q."/>
            <person name="Goldman W.E."/>
            <person name="Mardis E.R."/>
            <person name="Taylor J.W."/>
            <person name="McEwen J.G."/>
            <person name="Clay O.K."/>
            <person name="Klein B.S."/>
            <person name="Cuomo C.A."/>
        </authorList>
    </citation>
    <scope>NUCLEOTIDE SEQUENCE [LARGE SCALE GENOMIC DNA]</scope>
    <source>
        <strain evidence="4">SLH14081</strain>
    </source>
</reference>
<dbReference type="AlphaFoldDB" id="A0A179UGR1"/>
<dbReference type="Pfam" id="PF12898">
    <property type="entry name" value="Stc1"/>
    <property type="match status" value="1"/>
</dbReference>
<dbReference type="STRING" id="559298.A0A179UGR1"/>
<feature type="region of interest" description="Disordered" evidence="1">
    <location>
        <begin position="256"/>
        <end position="309"/>
    </location>
</feature>
<protein>
    <recommendedName>
        <fullName evidence="2">Stc1 domain-containing protein</fullName>
    </recommendedName>
</protein>
<name>A0A179UGR1_BLAGS</name>
<dbReference type="VEuPathDB" id="FungiDB:BDBG_03309"/>